<reference evidence="1 2" key="1">
    <citation type="journal article" date="2012" name="Front. Microbiol.">
        <title>Redundancy and modularity in membrane-associated dissimilatory nitrate reduction in Bacillus.</title>
        <authorList>
            <person name="Heylen K."/>
            <person name="Keltjens J."/>
        </authorList>
    </citation>
    <scope>NUCLEOTIDE SEQUENCE [LARGE SCALE GENOMIC DNA]</scope>
    <source>
        <strain evidence="1 2">LMG 9581</strain>
    </source>
</reference>
<dbReference type="GeneID" id="89467354"/>
<dbReference type="RefSeq" id="WP_004431718.1">
    <property type="nucleotide sequence ID" value="NZ_AJLR01000146.1"/>
</dbReference>
<name>K6CSW3_SCHAZ</name>
<dbReference type="PATRIC" id="fig|1131731.3.peg.3410"/>
<dbReference type="Proteomes" id="UP000006315">
    <property type="component" value="Unassembled WGS sequence"/>
</dbReference>
<dbReference type="InterPro" id="IPR024217">
    <property type="entry name" value="DUF3813"/>
</dbReference>
<comment type="caution">
    <text evidence="1">The sequence shown here is derived from an EMBL/GenBank/DDBJ whole genome shotgun (WGS) entry which is preliminary data.</text>
</comment>
<proteinExistence type="predicted"/>
<sequence length="64" mass="7068">MGNKLFQMAKEAVYWAETTSNLDDIEKAKNQISSAFANSTAAEQMQLQELQQRLDGVQNSSNGS</sequence>
<evidence type="ECO:0000313" key="2">
    <source>
        <dbReference type="Proteomes" id="UP000006315"/>
    </source>
</evidence>
<keyword evidence="2" id="KW-1185">Reference proteome</keyword>
<gene>
    <name evidence="1" type="ORF">BAZO_16734</name>
</gene>
<evidence type="ECO:0008006" key="3">
    <source>
        <dbReference type="Google" id="ProtNLM"/>
    </source>
</evidence>
<dbReference type="AlphaFoldDB" id="K6CSW3"/>
<dbReference type="STRING" id="1131731.BAZO_16734"/>
<protein>
    <recommendedName>
        <fullName evidence="3">DUF3813 domain-containing protein</fullName>
    </recommendedName>
</protein>
<accession>K6CSW3</accession>
<organism evidence="1 2">
    <name type="scientific">Schinkia azotoformans LMG 9581</name>
    <dbReference type="NCBI Taxonomy" id="1131731"/>
    <lineage>
        <taxon>Bacteria</taxon>
        <taxon>Bacillati</taxon>
        <taxon>Bacillota</taxon>
        <taxon>Bacilli</taxon>
        <taxon>Bacillales</taxon>
        <taxon>Bacillaceae</taxon>
        <taxon>Calidifontibacillus/Schinkia group</taxon>
        <taxon>Schinkia</taxon>
    </lineage>
</organism>
<dbReference type="Pfam" id="PF12758">
    <property type="entry name" value="DUF3813"/>
    <property type="match status" value="1"/>
</dbReference>
<evidence type="ECO:0000313" key="1">
    <source>
        <dbReference type="EMBL" id="EKN63337.1"/>
    </source>
</evidence>
<dbReference type="EMBL" id="AJLR01000146">
    <property type="protein sequence ID" value="EKN63337.1"/>
    <property type="molecule type" value="Genomic_DNA"/>
</dbReference>